<evidence type="ECO:0000313" key="5">
    <source>
        <dbReference type="Proteomes" id="UP001148838"/>
    </source>
</evidence>
<evidence type="ECO:0000259" key="3">
    <source>
        <dbReference type="Pfam" id="PF00125"/>
    </source>
</evidence>
<feature type="domain" description="Core Histone H2A/H2B/H3" evidence="3">
    <location>
        <begin position="47"/>
        <end position="100"/>
    </location>
</feature>
<dbReference type="EMBL" id="JAJSOF020000013">
    <property type="protein sequence ID" value="KAJ4442312.1"/>
    <property type="molecule type" value="Genomic_DNA"/>
</dbReference>
<evidence type="ECO:0000256" key="1">
    <source>
        <dbReference type="ARBA" id="ARBA00006846"/>
    </source>
</evidence>
<dbReference type="Pfam" id="PF00125">
    <property type="entry name" value="Histone"/>
    <property type="match status" value="1"/>
</dbReference>
<comment type="caution">
    <text evidence="4">The sequence shown here is derived from an EMBL/GenBank/DDBJ whole genome shotgun (WGS) entry which is preliminary data.</text>
</comment>
<dbReference type="PANTHER" id="PTHR23428">
    <property type="entry name" value="HISTONE H2B"/>
    <property type="match status" value="1"/>
</dbReference>
<feature type="region of interest" description="Disordered" evidence="2">
    <location>
        <begin position="37"/>
        <end position="56"/>
    </location>
</feature>
<name>A0ABQ8T8Y0_PERAM</name>
<comment type="similarity">
    <text evidence="1">Belongs to the histone H2B family.</text>
</comment>
<keyword evidence="5" id="KW-1185">Reference proteome</keyword>
<reference evidence="4 5" key="1">
    <citation type="journal article" date="2022" name="Allergy">
        <title>Genome assembly and annotation of Periplaneta americana reveal a comprehensive cockroach allergen profile.</title>
        <authorList>
            <person name="Wang L."/>
            <person name="Xiong Q."/>
            <person name="Saelim N."/>
            <person name="Wang L."/>
            <person name="Nong W."/>
            <person name="Wan A.T."/>
            <person name="Shi M."/>
            <person name="Liu X."/>
            <person name="Cao Q."/>
            <person name="Hui J.H.L."/>
            <person name="Sookrung N."/>
            <person name="Leung T.F."/>
            <person name="Tungtrongchitr A."/>
            <person name="Tsui S.K.W."/>
        </authorList>
    </citation>
    <scope>NUCLEOTIDE SEQUENCE [LARGE SCALE GENOMIC DNA]</scope>
    <source>
        <strain evidence="4">PWHHKU_190912</strain>
    </source>
</reference>
<sequence length="175" mass="19772">MARTGKAVRHCPCELNIFSLELIIRRATCPQSFRKAAKKARKAQKNISKGDKKTKRKRKKSYAIYIYKVLKQAHPDTGISSKAMSIMNSFVNDIFERIARKLRGSRITTSGRPSPVRRSRQPSVSCYPVSWPNTPSVKGPRPSQNTLVPSKRECLLGIGNRPFLGPQVIHNRVDE</sequence>
<feature type="region of interest" description="Disordered" evidence="2">
    <location>
        <begin position="105"/>
        <end position="146"/>
    </location>
</feature>
<dbReference type="InterPro" id="IPR009072">
    <property type="entry name" value="Histone-fold"/>
</dbReference>
<dbReference type="SUPFAM" id="SSF47113">
    <property type="entry name" value="Histone-fold"/>
    <property type="match status" value="1"/>
</dbReference>
<protein>
    <recommendedName>
        <fullName evidence="3">Core Histone H2A/H2B/H3 domain-containing protein</fullName>
    </recommendedName>
</protein>
<organism evidence="4 5">
    <name type="scientific">Periplaneta americana</name>
    <name type="common">American cockroach</name>
    <name type="synonym">Blatta americana</name>
    <dbReference type="NCBI Taxonomy" id="6978"/>
    <lineage>
        <taxon>Eukaryota</taxon>
        <taxon>Metazoa</taxon>
        <taxon>Ecdysozoa</taxon>
        <taxon>Arthropoda</taxon>
        <taxon>Hexapoda</taxon>
        <taxon>Insecta</taxon>
        <taxon>Pterygota</taxon>
        <taxon>Neoptera</taxon>
        <taxon>Polyneoptera</taxon>
        <taxon>Dictyoptera</taxon>
        <taxon>Blattodea</taxon>
        <taxon>Blattoidea</taxon>
        <taxon>Blattidae</taxon>
        <taxon>Blattinae</taxon>
        <taxon>Periplaneta</taxon>
    </lineage>
</organism>
<accession>A0ABQ8T8Y0</accession>
<dbReference type="Proteomes" id="UP001148838">
    <property type="component" value="Unassembled WGS sequence"/>
</dbReference>
<evidence type="ECO:0000313" key="4">
    <source>
        <dbReference type="EMBL" id="KAJ4442312.1"/>
    </source>
</evidence>
<dbReference type="InterPro" id="IPR007125">
    <property type="entry name" value="H2A/H2B/H3"/>
</dbReference>
<dbReference type="SMART" id="SM00427">
    <property type="entry name" value="H2B"/>
    <property type="match status" value="1"/>
</dbReference>
<evidence type="ECO:0000256" key="2">
    <source>
        <dbReference type="SAM" id="MobiDB-lite"/>
    </source>
</evidence>
<gene>
    <name evidence="4" type="ORF">ANN_03898</name>
</gene>
<dbReference type="InterPro" id="IPR000558">
    <property type="entry name" value="Histone_H2B"/>
</dbReference>
<dbReference type="PRINTS" id="PR00621">
    <property type="entry name" value="HISTONEH2B"/>
</dbReference>
<feature type="compositionally biased region" description="Polar residues" evidence="2">
    <location>
        <begin position="131"/>
        <end position="146"/>
    </location>
</feature>
<dbReference type="Gene3D" id="1.10.20.10">
    <property type="entry name" value="Histone, subunit A"/>
    <property type="match status" value="1"/>
</dbReference>
<proteinExistence type="inferred from homology"/>
<dbReference type="CDD" id="cd22910">
    <property type="entry name" value="HFD_H2B"/>
    <property type="match status" value="1"/>
</dbReference>